<proteinExistence type="predicted"/>
<reference evidence="1" key="1">
    <citation type="submission" date="2023-11" db="EMBL/GenBank/DDBJ databases">
        <authorList>
            <person name="Poullet M."/>
        </authorList>
    </citation>
    <scope>NUCLEOTIDE SEQUENCE</scope>
    <source>
        <strain evidence="1">E1834</strain>
    </source>
</reference>
<gene>
    <name evidence="1" type="ORF">MENTE1834_LOCUS15575</name>
</gene>
<accession>A0ACB0YRM4</accession>
<sequence length="96" mass="10611">MAQQAINHRLPSPSKGINNNISRSVPPQQQIISSNNKNILTTNSTSYSLSPSKQQPPPLLRVTQASFRESIPSQNNHFPTATSNGPRISEKHLHFV</sequence>
<organism evidence="1 2">
    <name type="scientific">Meloidogyne enterolobii</name>
    <name type="common">Root-knot nematode worm</name>
    <name type="synonym">Meloidogyne mayaguensis</name>
    <dbReference type="NCBI Taxonomy" id="390850"/>
    <lineage>
        <taxon>Eukaryota</taxon>
        <taxon>Metazoa</taxon>
        <taxon>Ecdysozoa</taxon>
        <taxon>Nematoda</taxon>
        <taxon>Chromadorea</taxon>
        <taxon>Rhabditida</taxon>
        <taxon>Tylenchina</taxon>
        <taxon>Tylenchomorpha</taxon>
        <taxon>Tylenchoidea</taxon>
        <taxon>Meloidogynidae</taxon>
        <taxon>Meloidogyninae</taxon>
        <taxon>Meloidogyne</taxon>
    </lineage>
</organism>
<dbReference type="EMBL" id="CAVMJV010000017">
    <property type="protein sequence ID" value="CAK5058939.1"/>
    <property type="molecule type" value="Genomic_DNA"/>
</dbReference>
<keyword evidence="2" id="KW-1185">Reference proteome</keyword>
<evidence type="ECO:0000313" key="2">
    <source>
        <dbReference type="Proteomes" id="UP001497535"/>
    </source>
</evidence>
<comment type="caution">
    <text evidence="1">The sequence shown here is derived from an EMBL/GenBank/DDBJ whole genome shotgun (WGS) entry which is preliminary data.</text>
</comment>
<name>A0ACB0YRM4_MELEN</name>
<dbReference type="Proteomes" id="UP001497535">
    <property type="component" value="Unassembled WGS sequence"/>
</dbReference>
<protein>
    <submittedName>
        <fullName evidence="1">Uncharacterized protein</fullName>
    </submittedName>
</protein>
<evidence type="ECO:0000313" key="1">
    <source>
        <dbReference type="EMBL" id="CAK5058939.1"/>
    </source>
</evidence>